<proteinExistence type="predicted"/>
<feature type="region of interest" description="Disordered" evidence="1">
    <location>
        <begin position="778"/>
        <end position="802"/>
    </location>
</feature>
<feature type="region of interest" description="Disordered" evidence="1">
    <location>
        <begin position="899"/>
        <end position="922"/>
    </location>
</feature>
<dbReference type="InterPro" id="IPR052787">
    <property type="entry name" value="MAVS"/>
</dbReference>
<feature type="compositionally biased region" description="Basic and acidic residues" evidence="1">
    <location>
        <begin position="903"/>
        <end position="918"/>
    </location>
</feature>
<dbReference type="PANTHER" id="PTHR21446:SF6">
    <property type="entry name" value="MITOCHONDRIAL ANTIVIRAL-SIGNALING PROTEIN"/>
    <property type="match status" value="1"/>
</dbReference>
<sequence>MEFISMQELIEKLSPHDKAALIHVVEIHDKYCQQCTKHRELKNECTDQPEVQLIDTTTDHIEAAYIINCQDHGSDKAREENVNCKDQDPYNDKPLENQGWSDTPLCMDVDNEEQSDDSNLQNKDVGEKGLVDGNIEVGGMKTTKWAVQLFKKWLKQNGINHDFEYLAVDKIAEHVKQMGKTKTSDTNLLYSPQTMNFIRSSVMQYLNSEPYKRRISQAFFKMSTENKKTTETANMHDLSLRNPITQPDLRKIYASGIFGNGENYTPKLLLYKVWFEMTLHFSNFLRKNGSRLRREELKIATDEKGRLFCTFCLNEMVDTRWIDAPRIYSMPGNPFCPMKSILLYISHLNPYNDLLFQKPSKFFKQDGEWYTSSPLSQHTMKKIMKVISKSAGLSIDYPNICVRETAYVILYEAGLWDEDEYKKCWVRRKDINVNSRKEEIFLKLQQYIHGNKSEITQPRTASINKQAKDVADPTKMTFTISKIDKTNVQVGYETQTKQQDDTRLGVQQTKNKENTEEQTTGTNQWTDATCTRQSDTEKSKMDGITVFDYINSVSSCLTNRNKTSNVDQSREGSQSPTVTSKQPLHKHVIIRAPYNSVGIESIQSNNSNLFNPAYEKGEYDSENTIMANKKPFMPVLKVPPTSNQDTVMHHQQVSLVSKLSPGCSYMIPHTSWSDNQGHVNYLFMNTNQCIPKTNVEQKDKLPFIQIIDKKNTQERKYVNCKENNTETMMEKTHSIQDTKGVTTVLAKQQECLKTQVIIQRKSSSNDSRTCKVTPIVRHKPTENPTKNRSEQTKQQHANIKQKNSTKHLDVPDIENILHKSLASAKVESYEQGNRNNNEVENVNISEEDRTTREKTKLNMNTNLEENIAPIISFDEKRKLWVVQNMDDFLKNKLPSKSDTLSVGRKEMPTKPEKQEKCNQSKISSQKFVEISNHNNHETTKHDYKMKASNIVHLQTLIQEKVHNFKRRKQTTQEHVMEKLDTYSKINSLHVVSGAQKVEVKEKLQKSAFDEVTDEKNLSDRQNSKKDNFIITDIKSIDSFNTGDSNWRADENRTDENNNSENISGNMVHIEVKKIPETVVNNTDPKIKSESNFDDFLPKFQQQFSQRKDKIAQILKKIQEDSKRLEILKTKRTNTKDLKSESESYMEHCVQNTQYTEISTKTLAEDDKNKLPHEFVEKASHTGYLMKPKAFVFKKRKPNKPIVQKNIETKGKPNNLGTVDRDDKSETQKERNKKSFSPLKLAFRKKEGNEYEIIKCQNSNHFFYSPSFGQDSTENRNILQKKESNKIYGEMLAENRKRKSTFAEKDKKEFENSEFYSEQNNEQSSYCTSSVLLPFKKRIRMNHSYQTKQHNCEEEDQLLDYSLTEKEIFSDSDWSLSDEPSLLKCVNTATFNFADLEHDD</sequence>
<evidence type="ECO:0000313" key="2">
    <source>
        <dbReference type="EMBL" id="CAC5401825.1"/>
    </source>
</evidence>
<feature type="region of interest" description="Disordered" evidence="1">
    <location>
        <begin position="559"/>
        <end position="583"/>
    </location>
</feature>
<protein>
    <submittedName>
        <fullName evidence="2">KCTD1_15</fullName>
    </submittedName>
</protein>
<feature type="region of interest" description="Disordered" evidence="1">
    <location>
        <begin position="1202"/>
        <end position="1234"/>
    </location>
</feature>
<gene>
    <name evidence="2" type="ORF">MCOR_35870</name>
</gene>
<feature type="compositionally biased region" description="Polar residues" evidence="1">
    <location>
        <begin position="559"/>
        <end position="582"/>
    </location>
</feature>
<organism evidence="2 3">
    <name type="scientific">Mytilus coruscus</name>
    <name type="common">Sea mussel</name>
    <dbReference type="NCBI Taxonomy" id="42192"/>
    <lineage>
        <taxon>Eukaryota</taxon>
        <taxon>Metazoa</taxon>
        <taxon>Spiralia</taxon>
        <taxon>Lophotrochozoa</taxon>
        <taxon>Mollusca</taxon>
        <taxon>Bivalvia</taxon>
        <taxon>Autobranchia</taxon>
        <taxon>Pteriomorphia</taxon>
        <taxon>Mytilida</taxon>
        <taxon>Mytiloidea</taxon>
        <taxon>Mytilidae</taxon>
        <taxon>Mytilinae</taxon>
        <taxon>Mytilus</taxon>
    </lineage>
</organism>
<reference evidence="2 3" key="1">
    <citation type="submission" date="2020-06" db="EMBL/GenBank/DDBJ databases">
        <authorList>
            <person name="Li R."/>
            <person name="Bekaert M."/>
        </authorList>
    </citation>
    <scope>NUCLEOTIDE SEQUENCE [LARGE SCALE GENOMIC DNA]</scope>
    <source>
        <strain evidence="3">wild</strain>
    </source>
</reference>
<keyword evidence="3" id="KW-1185">Reference proteome</keyword>
<feature type="compositionally biased region" description="Low complexity" evidence="1">
    <location>
        <begin position="833"/>
        <end position="843"/>
    </location>
</feature>
<feature type="compositionally biased region" description="Basic and acidic residues" evidence="1">
    <location>
        <begin position="779"/>
        <end position="793"/>
    </location>
</feature>
<evidence type="ECO:0000256" key="1">
    <source>
        <dbReference type="SAM" id="MobiDB-lite"/>
    </source>
</evidence>
<feature type="region of interest" description="Disordered" evidence="1">
    <location>
        <begin position="494"/>
        <end position="522"/>
    </location>
</feature>
<dbReference type="EMBL" id="CACVKT020006484">
    <property type="protein sequence ID" value="CAC5401825.1"/>
    <property type="molecule type" value="Genomic_DNA"/>
</dbReference>
<feature type="region of interest" description="Disordered" evidence="1">
    <location>
        <begin position="828"/>
        <end position="852"/>
    </location>
</feature>
<dbReference type="OrthoDB" id="2434995at2759"/>
<dbReference type="Proteomes" id="UP000507470">
    <property type="component" value="Unassembled WGS sequence"/>
</dbReference>
<name>A0A6J8D154_MYTCO</name>
<accession>A0A6J8D154</accession>
<dbReference type="PANTHER" id="PTHR21446">
    <property type="entry name" value="DUF3504 DOMAIN-CONTAINING PROTEIN"/>
    <property type="match status" value="1"/>
</dbReference>
<feature type="compositionally biased region" description="Basic and acidic residues" evidence="1">
    <location>
        <begin position="1218"/>
        <end position="1229"/>
    </location>
</feature>
<evidence type="ECO:0000313" key="3">
    <source>
        <dbReference type="Proteomes" id="UP000507470"/>
    </source>
</evidence>